<sequence length="332" mass="37916">MQSVINTVKGTALGVAEYLTPVLKESKFRETGVITPEEFVAAGDHLVHHCPTWQWAAGDESRLKPYLPRDKQFLITRNVPCTRRCKQMEYSDEKEMVIEADDADGGWVDTHHLDPVLSSVEEKVSEMTLDTDSLEMRNDKRKSDSTSHNGNNPENDDDGRDDEDDDEDDEEAADMEEFEESGLFEDQATLSVPKKKPQSEDLETPTDICGEIVKTRTYDLHITYDKYYQTPRLWLTGYDENRKPLTVEQMYDDVSQDHARKTVTMESHPHIPGPHMASVHPCRHAVVMKKIIETVLEGGGELGVHMYLIIFLKFVQSVIPTVEYDYTQNFAM</sequence>
<feature type="compositionally biased region" description="Basic and acidic residues" evidence="13">
    <location>
        <begin position="134"/>
        <end position="145"/>
    </location>
</feature>
<evidence type="ECO:0000256" key="1">
    <source>
        <dbReference type="ARBA" id="ARBA00004496"/>
    </source>
</evidence>
<dbReference type="AlphaFoldDB" id="A0ABD0YA95"/>
<dbReference type="Gene3D" id="3.30.1460.50">
    <property type="match status" value="1"/>
</dbReference>
<evidence type="ECO:0000256" key="6">
    <source>
        <dbReference type="ARBA" id="ARBA00022499"/>
    </source>
</evidence>
<dbReference type="InterPro" id="IPR007135">
    <property type="entry name" value="Atg3/Atg10"/>
</dbReference>
<dbReference type="Proteomes" id="UP001558652">
    <property type="component" value="Unassembled WGS sequence"/>
</dbReference>
<dbReference type="FunFam" id="3.30.1460.50:FF:000001">
    <property type="entry name" value="Autophagy-related protein 3"/>
    <property type="match status" value="1"/>
</dbReference>
<evidence type="ECO:0000256" key="9">
    <source>
        <dbReference type="ARBA" id="ARBA00022843"/>
    </source>
</evidence>
<dbReference type="GO" id="GO:0019787">
    <property type="term" value="F:ubiquitin-like protein transferase activity"/>
    <property type="evidence" value="ECO:0007669"/>
    <property type="project" value="UniProtKB-ARBA"/>
</dbReference>
<keyword evidence="15" id="KW-1185">Reference proteome</keyword>
<evidence type="ECO:0000256" key="5">
    <source>
        <dbReference type="ARBA" id="ARBA00022490"/>
    </source>
</evidence>
<keyword evidence="9" id="KW-0832">Ubl conjugation</keyword>
<evidence type="ECO:0000256" key="3">
    <source>
        <dbReference type="ARBA" id="ARBA00017573"/>
    </source>
</evidence>
<evidence type="ECO:0000256" key="10">
    <source>
        <dbReference type="ARBA" id="ARBA00022927"/>
    </source>
</evidence>
<organism evidence="14 15">
    <name type="scientific">Ranatra chinensis</name>
    <dbReference type="NCBI Taxonomy" id="642074"/>
    <lineage>
        <taxon>Eukaryota</taxon>
        <taxon>Metazoa</taxon>
        <taxon>Ecdysozoa</taxon>
        <taxon>Arthropoda</taxon>
        <taxon>Hexapoda</taxon>
        <taxon>Insecta</taxon>
        <taxon>Pterygota</taxon>
        <taxon>Neoptera</taxon>
        <taxon>Paraneoptera</taxon>
        <taxon>Hemiptera</taxon>
        <taxon>Heteroptera</taxon>
        <taxon>Panheteroptera</taxon>
        <taxon>Nepomorpha</taxon>
        <taxon>Nepidae</taxon>
        <taxon>Ranatrinae</taxon>
        <taxon>Ranatra</taxon>
    </lineage>
</organism>
<keyword evidence="10" id="KW-0653">Protein transport</keyword>
<comment type="similarity">
    <text evidence="2">Belongs to the ATG3 family.</text>
</comment>
<keyword evidence="4" id="KW-0813">Transport</keyword>
<evidence type="ECO:0000313" key="15">
    <source>
        <dbReference type="Proteomes" id="UP001558652"/>
    </source>
</evidence>
<dbReference type="PANTHER" id="PTHR12866">
    <property type="entry name" value="UBIQUITIN-LIKE-CONJUGATING ENZYME ATG3"/>
    <property type="match status" value="1"/>
</dbReference>
<comment type="subcellular location">
    <subcellularLocation>
        <location evidence="1">Cytoplasm</location>
    </subcellularLocation>
</comment>
<accession>A0ABD0YA95</accession>
<keyword evidence="5" id="KW-0963">Cytoplasm</keyword>
<protein>
    <recommendedName>
        <fullName evidence="3">Ubiquitin-like-conjugating enzyme ATG3</fullName>
    </recommendedName>
    <alternativeName>
        <fullName evidence="12">Autophagy-related protein 3</fullName>
    </alternativeName>
</protein>
<keyword evidence="11" id="KW-0072">Autophagy</keyword>
<keyword evidence="6" id="KW-1017">Isopeptide bond</keyword>
<dbReference type="Pfam" id="PF03987">
    <property type="entry name" value="Autophagy_act_C"/>
    <property type="match status" value="1"/>
</dbReference>
<feature type="compositionally biased region" description="Acidic residues" evidence="13">
    <location>
        <begin position="154"/>
        <end position="183"/>
    </location>
</feature>
<evidence type="ECO:0000313" key="14">
    <source>
        <dbReference type="EMBL" id="KAL1124265.1"/>
    </source>
</evidence>
<evidence type="ECO:0000256" key="13">
    <source>
        <dbReference type="SAM" id="MobiDB-lite"/>
    </source>
</evidence>
<dbReference type="EMBL" id="JBFDAA010000011">
    <property type="protein sequence ID" value="KAL1124265.1"/>
    <property type="molecule type" value="Genomic_DNA"/>
</dbReference>
<evidence type="ECO:0000256" key="7">
    <source>
        <dbReference type="ARBA" id="ARBA00022679"/>
    </source>
</evidence>
<reference evidence="14 15" key="1">
    <citation type="submission" date="2024-07" db="EMBL/GenBank/DDBJ databases">
        <title>Chromosome-level genome assembly of the water stick insect Ranatra chinensis (Heteroptera: Nepidae).</title>
        <authorList>
            <person name="Liu X."/>
        </authorList>
    </citation>
    <scope>NUCLEOTIDE SEQUENCE [LARGE SCALE GENOMIC DNA]</scope>
    <source>
        <strain evidence="14">Cailab_2021Rc</strain>
        <tissue evidence="14">Muscle</tissue>
    </source>
</reference>
<proteinExistence type="inferred from homology"/>
<dbReference type="GO" id="GO:0006914">
    <property type="term" value="P:autophagy"/>
    <property type="evidence" value="ECO:0007669"/>
    <property type="project" value="UniProtKB-KW"/>
</dbReference>
<feature type="region of interest" description="Disordered" evidence="13">
    <location>
        <begin position="118"/>
        <end position="203"/>
    </location>
</feature>
<name>A0ABD0YA95_9HEMI</name>
<comment type="caution">
    <text evidence="14">The sequence shown here is derived from an EMBL/GenBank/DDBJ whole genome shotgun (WGS) entry which is preliminary data.</text>
</comment>
<dbReference type="GO" id="GO:0005737">
    <property type="term" value="C:cytoplasm"/>
    <property type="evidence" value="ECO:0007669"/>
    <property type="project" value="UniProtKB-SubCell"/>
</dbReference>
<dbReference type="PANTHER" id="PTHR12866:SF2">
    <property type="entry name" value="UBIQUITIN-LIKE-CONJUGATING ENZYME ATG3"/>
    <property type="match status" value="1"/>
</dbReference>
<keyword evidence="8" id="KW-0833">Ubl conjugation pathway</keyword>
<evidence type="ECO:0000256" key="12">
    <source>
        <dbReference type="ARBA" id="ARBA00034553"/>
    </source>
</evidence>
<dbReference type="GO" id="GO:0015031">
    <property type="term" value="P:protein transport"/>
    <property type="evidence" value="ECO:0007669"/>
    <property type="project" value="UniProtKB-KW"/>
</dbReference>
<evidence type="ECO:0000256" key="4">
    <source>
        <dbReference type="ARBA" id="ARBA00022448"/>
    </source>
</evidence>
<gene>
    <name evidence="14" type="ORF">AAG570_002035</name>
</gene>
<evidence type="ECO:0000256" key="11">
    <source>
        <dbReference type="ARBA" id="ARBA00023006"/>
    </source>
</evidence>
<evidence type="ECO:0000256" key="2">
    <source>
        <dbReference type="ARBA" id="ARBA00007683"/>
    </source>
</evidence>
<keyword evidence="7" id="KW-0808">Transferase</keyword>
<evidence type="ECO:0000256" key="8">
    <source>
        <dbReference type="ARBA" id="ARBA00022786"/>
    </source>
</evidence>